<accession>A0ABS4HHT6</accession>
<keyword evidence="1" id="KW-0812">Transmembrane</keyword>
<comment type="caution">
    <text evidence="2">The sequence shown here is derived from an EMBL/GenBank/DDBJ whole genome shotgun (WGS) entry which is preliminary data.</text>
</comment>
<keyword evidence="1" id="KW-1133">Transmembrane helix</keyword>
<evidence type="ECO:0000313" key="3">
    <source>
        <dbReference type="Proteomes" id="UP001519328"/>
    </source>
</evidence>
<dbReference type="EMBL" id="JAGGKK010000016">
    <property type="protein sequence ID" value="MBP1949967.1"/>
    <property type="molecule type" value="Genomic_DNA"/>
</dbReference>
<keyword evidence="3" id="KW-1185">Reference proteome</keyword>
<feature type="transmembrane region" description="Helical" evidence="1">
    <location>
        <begin position="12"/>
        <end position="34"/>
    </location>
</feature>
<gene>
    <name evidence="2" type="ORF">J2Z82_002923</name>
</gene>
<reference evidence="2 3" key="1">
    <citation type="submission" date="2021-03" db="EMBL/GenBank/DDBJ databases">
        <title>Genomic Encyclopedia of Type Strains, Phase IV (KMG-IV): sequencing the most valuable type-strain genomes for metagenomic binning, comparative biology and taxonomic classification.</title>
        <authorList>
            <person name="Goeker M."/>
        </authorList>
    </citation>
    <scope>NUCLEOTIDE SEQUENCE [LARGE SCALE GENOMIC DNA]</scope>
    <source>
        <strain evidence="2 3">DSM 21085</strain>
    </source>
</reference>
<evidence type="ECO:0000256" key="1">
    <source>
        <dbReference type="SAM" id="Phobius"/>
    </source>
</evidence>
<keyword evidence="1" id="KW-0472">Membrane</keyword>
<evidence type="ECO:0000313" key="2">
    <source>
        <dbReference type="EMBL" id="MBP1949967.1"/>
    </source>
</evidence>
<sequence>MNRVSHHHENLILLLFIVKCSLATLCIYCGLILAGKKAKYKNYLTA</sequence>
<proteinExistence type="predicted"/>
<organism evidence="2 3">
    <name type="scientific">Virgibacillus litoralis</name>
    <dbReference type="NCBI Taxonomy" id="578221"/>
    <lineage>
        <taxon>Bacteria</taxon>
        <taxon>Bacillati</taxon>
        <taxon>Bacillota</taxon>
        <taxon>Bacilli</taxon>
        <taxon>Bacillales</taxon>
        <taxon>Bacillaceae</taxon>
        <taxon>Virgibacillus</taxon>
    </lineage>
</organism>
<dbReference type="Proteomes" id="UP001519328">
    <property type="component" value="Unassembled WGS sequence"/>
</dbReference>
<protein>
    <submittedName>
        <fullName evidence="2">Uncharacterized protein</fullName>
    </submittedName>
</protein>
<name>A0ABS4HHT6_9BACI</name>